<dbReference type="Proteomes" id="UP000179642">
    <property type="component" value="Unassembled WGS sequence"/>
</dbReference>
<feature type="signal peptide" evidence="2">
    <location>
        <begin position="1"/>
        <end position="23"/>
    </location>
</feature>
<evidence type="ECO:0000313" key="3">
    <source>
        <dbReference type="EMBL" id="OIK05232.1"/>
    </source>
</evidence>
<sequence>MRPRTTALAVLVLPVLVSGCAPAPVHRLSSDDLIKAATRVLTDDCLSRRGLSAPRPDRSPPSSAEQQRVSDALFGTGPAQLSVRLPTGFVVRAHSDGCLAAAQQRLYGDQRRWFRASTIVDNLGPEATHARLPLATVRERHSADLADWRRMRSRAVTAAVALLRVNSPTA</sequence>
<feature type="chain" id="PRO_5010369887" description="Lipoprotein" evidence="2">
    <location>
        <begin position="24"/>
        <end position="170"/>
    </location>
</feature>
<organism evidence="3 4">
    <name type="scientific">Streptomyces monashensis</name>
    <dbReference type="NCBI Taxonomy" id="1678012"/>
    <lineage>
        <taxon>Bacteria</taxon>
        <taxon>Bacillati</taxon>
        <taxon>Actinomycetota</taxon>
        <taxon>Actinomycetes</taxon>
        <taxon>Kitasatosporales</taxon>
        <taxon>Streptomycetaceae</taxon>
        <taxon>Streptomyces</taxon>
    </lineage>
</organism>
<proteinExistence type="predicted"/>
<evidence type="ECO:0008006" key="5">
    <source>
        <dbReference type="Google" id="ProtNLM"/>
    </source>
</evidence>
<feature type="region of interest" description="Disordered" evidence="1">
    <location>
        <begin position="47"/>
        <end position="67"/>
    </location>
</feature>
<evidence type="ECO:0000256" key="1">
    <source>
        <dbReference type="SAM" id="MobiDB-lite"/>
    </source>
</evidence>
<evidence type="ECO:0000313" key="4">
    <source>
        <dbReference type="Proteomes" id="UP000179642"/>
    </source>
</evidence>
<dbReference type="EMBL" id="MLYO01000023">
    <property type="protein sequence ID" value="OIK05232.1"/>
    <property type="molecule type" value="Genomic_DNA"/>
</dbReference>
<dbReference type="RefSeq" id="WP_071381019.1">
    <property type="nucleotide sequence ID" value="NZ_MLYO01000023.1"/>
</dbReference>
<comment type="caution">
    <text evidence="3">The sequence shown here is derived from an EMBL/GenBank/DDBJ whole genome shotgun (WGS) entry which is preliminary data.</text>
</comment>
<dbReference type="AlphaFoldDB" id="A0A1S2QGF3"/>
<evidence type="ECO:0000256" key="2">
    <source>
        <dbReference type="SAM" id="SignalP"/>
    </source>
</evidence>
<keyword evidence="2" id="KW-0732">Signal</keyword>
<name>A0A1S2QGF3_9ACTN</name>
<gene>
    <name evidence="3" type="ORF">BIV23_13290</name>
</gene>
<dbReference type="OrthoDB" id="4053327at2"/>
<reference evidence="3 4" key="1">
    <citation type="submission" date="2016-10" db="EMBL/GenBank/DDBJ databases">
        <title>Genome sequence of Streptomyces sp. MUSC 1.</title>
        <authorList>
            <person name="Lee L.-H."/>
            <person name="Ser H.-L."/>
            <person name="Law J.W.-F."/>
        </authorList>
    </citation>
    <scope>NUCLEOTIDE SEQUENCE [LARGE SCALE GENOMIC DNA]</scope>
    <source>
        <strain evidence="3 4">MUSC 1</strain>
    </source>
</reference>
<dbReference type="PROSITE" id="PS51257">
    <property type="entry name" value="PROKAR_LIPOPROTEIN"/>
    <property type="match status" value="1"/>
</dbReference>
<protein>
    <recommendedName>
        <fullName evidence="5">Lipoprotein</fullName>
    </recommendedName>
</protein>
<keyword evidence="4" id="KW-1185">Reference proteome</keyword>
<accession>A0A1S2QGF3</accession>